<organism evidence="2 3">
    <name type="scientific">Pseudomonas putida</name>
    <name type="common">Arthrobacter siderocapsulatus</name>
    <dbReference type="NCBI Taxonomy" id="303"/>
    <lineage>
        <taxon>Bacteria</taxon>
        <taxon>Pseudomonadati</taxon>
        <taxon>Pseudomonadota</taxon>
        <taxon>Gammaproteobacteria</taxon>
        <taxon>Pseudomonadales</taxon>
        <taxon>Pseudomonadaceae</taxon>
        <taxon>Pseudomonas</taxon>
    </lineage>
</organism>
<reference evidence="2 3" key="1">
    <citation type="submission" date="2017-05" db="EMBL/GenBank/DDBJ databases">
        <title>Whole genome sequence of Pseudomonas putida isolate 1312 commercialized as a biostimulant.</title>
        <authorList>
            <person name="Crovadore J."/>
            <person name="Blanc P."/>
            <person name="Chablais R."/>
            <person name="Cochard B."/>
            <person name="Grizard D."/>
            <person name="Lefort F."/>
        </authorList>
    </citation>
    <scope>NUCLEOTIDE SEQUENCE [LARGE SCALE GENOMIC DNA]</scope>
    <source>
        <strain evidence="2 3">1312</strain>
    </source>
</reference>
<keyword evidence="1" id="KW-0812">Transmembrane</keyword>
<dbReference type="AlphaFoldDB" id="A0A1Y3LNW6"/>
<evidence type="ECO:0000313" key="2">
    <source>
        <dbReference type="EMBL" id="OUM37860.1"/>
    </source>
</evidence>
<feature type="transmembrane region" description="Helical" evidence="1">
    <location>
        <begin position="137"/>
        <end position="157"/>
    </location>
</feature>
<feature type="transmembrane region" description="Helical" evidence="1">
    <location>
        <begin position="17"/>
        <end position="37"/>
    </location>
</feature>
<gene>
    <name evidence="2" type="ORF">B8W72_03215</name>
</gene>
<dbReference type="RefSeq" id="WP_086974609.1">
    <property type="nucleotide sequence ID" value="NZ_NFSB01000052.1"/>
</dbReference>
<dbReference type="InterPro" id="IPR046188">
    <property type="entry name" value="DUF6216"/>
</dbReference>
<name>A0A1Y3LNW6_PSEPU</name>
<sequence length="290" mass="33200">MTTTTNLASSFWSVETLLPLGAIGGPILLLLLLWFIYRRAGSLYFLRDLIWRSFGGTTEFDNHSQLNSLRKELREIEYFRFEFNIPASNLHEASLAHRWIVDNGFAPGDLSRNRAYIDWGDFSAPRFATARFSRRRFNWFIALVSVLGALLFPLSLANQSPYMMVWLKNDPDSPAFYLSQQDIKFEKWFPDEKLTLDKCRSSESLAPFTRYMPEEKLDTICSFFMAPDYAVQVEEGVKGQRGLLTVLSAIVFLALLLAVLKLSRMERAQKVYNRWQANISAPAATAPTVP</sequence>
<protein>
    <submittedName>
        <fullName evidence="2">Uncharacterized protein</fullName>
    </submittedName>
</protein>
<dbReference type="EMBL" id="NFSB01000052">
    <property type="protein sequence ID" value="OUM37860.1"/>
    <property type="molecule type" value="Genomic_DNA"/>
</dbReference>
<dbReference type="Proteomes" id="UP000196082">
    <property type="component" value="Unassembled WGS sequence"/>
</dbReference>
<dbReference type="Pfam" id="PF19723">
    <property type="entry name" value="DUF6216"/>
    <property type="match status" value="1"/>
</dbReference>
<evidence type="ECO:0000256" key="1">
    <source>
        <dbReference type="SAM" id="Phobius"/>
    </source>
</evidence>
<keyword evidence="1" id="KW-0472">Membrane</keyword>
<comment type="caution">
    <text evidence="2">The sequence shown here is derived from an EMBL/GenBank/DDBJ whole genome shotgun (WGS) entry which is preliminary data.</text>
</comment>
<accession>A0A1Y3LNW6</accession>
<proteinExistence type="predicted"/>
<evidence type="ECO:0000313" key="3">
    <source>
        <dbReference type="Proteomes" id="UP000196082"/>
    </source>
</evidence>
<feature type="transmembrane region" description="Helical" evidence="1">
    <location>
        <begin position="242"/>
        <end position="260"/>
    </location>
</feature>
<keyword evidence="1" id="KW-1133">Transmembrane helix</keyword>